<feature type="transmembrane region" description="Helical" evidence="1">
    <location>
        <begin position="43"/>
        <end position="64"/>
    </location>
</feature>
<dbReference type="InParanoid" id="A0A395JIW0"/>
<keyword evidence="3" id="KW-1185">Reference proteome</keyword>
<organism evidence="2 3">
    <name type="scientific">Arenicella xantha</name>
    <dbReference type="NCBI Taxonomy" id="644221"/>
    <lineage>
        <taxon>Bacteria</taxon>
        <taxon>Pseudomonadati</taxon>
        <taxon>Pseudomonadota</taxon>
        <taxon>Gammaproteobacteria</taxon>
        <taxon>Arenicellales</taxon>
        <taxon>Arenicellaceae</taxon>
        <taxon>Arenicella</taxon>
    </lineage>
</organism>
<comment type="caution">
    <text evidence="2">The sequence shown here is derived from an EMBL/GenBank/DDBJ whole genome shotgun (WGS) entry which is preliminary data.</text>
</comment>
<gene>
    <name evidence="2" type="ORF">DFR28_10222</name>
</gene>
<name>A0A395JIW0_9GAMM</name>
<dbReference type="RefSeq" id="WP_113953457.1">
    <property type="nucleotide sequence ID" value="NZ_QNRT01000002.1"/>
</dbReference>
<dbReference type="EMBL" id="QNRT01000002">
    <property type="protein sequence ID" value="RBP50611.1"/>
    <property type="molecule type" value="Genomic_DNA"/>
</dbReference>
<protein>
    <submittedName>
        <fullName evidence="2">Uncharacterized protein</fullName>
    </submittedName>
</protein>
<dbReference type="Proteomes" id="UP000253083">
    <property type="component" value="Unassembled WGS sequence"/>
</dbReference>
<keyword evidence="1" id="KW-0812">Transmembrane</keyword>
<sequence>MSNTSSAYQTSSALGGFVSFLGWSVIILSCTAPIFMIQKAGQVGLIAIPISIAISLFGLLLVVAGQSLHAQLATANYSKQILDIMKVDS</sequence>
<accession>A0A395JIW0</accession>
<evidence type="ECO:0000313" key="2">
    <source>
        <dbReference type="EMBL" id="RBP50611.1"/>
    </source>
</evidence>
<keyword evidence="1" id="KW-0472">Membrane</keyword>
<evidence type="ECO:0000256" key="1">
    <source>
        <dbReference type="SAM" id="Phobius"/>
    </source>
</evidence>
<evidence type="ECO:0000313" key="3">
    <source>
        <dbReference type="Proteomes" id="UP000253083"/>
    </source>
</evidence>
<feature type="transmembrane region" description="Helical" evidence="1">
    <location>
        <begin position="12"/>
        <end position="37"/>
    </location>
</feature>
<proteinExistence type="predicted"/>
<keyword evidence="1" id="KW-1133">Transmembrane helix</keyword>
<dbReference type="AlphaFoldDB" id="A0A395JIW0"/>
<reference evidence="2 3" key="1">
    <citation type="submission" date="2018-06" db="EMBL/GenBank/DDBJ databases">
        <title>Genomic Encyclopedia of Type Strains, Phase IV (KMG-IV): sequencing the most valuable type-strain genomes for metagenomic binning, comparative biology and taxonomic classification.</title>
        <authorList>
            <person name="Goeker M."/>
        </authorList>
    </citation>
    <scope>NUCLEOTIDE SEQUENCE [LARGE SCALE GENOMIC DNA]</scope>
    <source>
        <strain evidence="2 3">DSM 24032</strain>
    </source>
</reference>